<name>A0A0A9CNB4_ARUDO</name>
<sequence>MQNAWAGPAAGPTGLVSRRITVTRTARDLITSDGLSDSKAKSATEKLFRRSIN</sequence>
<reference evidence="2" key="2">
    <citation type="journal article" date="2015" name="Data Brief">
        <title>Shoot transcriptome of the giant reed, Arundo donax.</title>
        <authorList>
            <person name="Barrero R.A."/>
            <person name="Guerrero F.D."/>
            <person name="Moolhuijzen P."/>
            <person name="Goolsby J.A."/>
            <person name="Tidwell J."/>
            <person name="Bellgard S.E."/>
            <person name="Bellgard M.I."/>
        </authorList>
    </citation>
    <scope>NUCLEOTIDE SEQUENCE</scope>
    <source>
        <tissue evidence="2">Shoot tissue taken approximately 20 cm above the soil surface</tissue>
    </source>
</reference>
<dbReference type="AlphaFoldDB" id="A0A0A9CNB4"/>
<accession>A0A0A9CNB4</accession>
<feature type="compositionally biased region" description="Basic and acidic residues" evidence="1">
    <location>
        <begin position="36"/>
        <end position="53"/>
    </location>
</feature>
<dbReference type="EMBL" id="GBRH01224898">
    <property type="protein sequence ID" value="JAD72997.1"/>
    <property type="molecule type" value="Transcribed_RNA"/>
</dbReference>
<proteinExistence type="predicted"/>
<protein>
    <submittedName>
        <fullName evidence="2">Uncharacterized protein</fullName>
    </submittedName>
</protein>
<feature type="region of interest" description="Disordered" evidence="1">
    <location>
        <begin position="33"/>
        <end position="53"/>
    </location>
</feature>
<organism evidence="2">
    <name type="scientific">Arundo donax</name>
    <name type="common">Giant reed</name>
    <name type="synonym">Donax arundinaceus</name>
    <dbReference type="NCBI Taxonomy" id="35708"/>
    <lineage>
        <taxon>Eukaryota</taxon>
        <taxon>Viridiplantae</taxon>
        <taxon>Streptophyta</taxon>
        <taxon>Embryophyta</taxon>
        <taxon>Tracheophyta</taxon>
        <taxon>Spermatophyta</taxon>
        <taxon>Magnoliopsida</taxon>
        <taxon>Liliopsida</taxon>
        <taxon>Poales</taxon>
        <taxon>Poaceae</taxon>
        <taxon>PACMAD clade</taxon>
        <taxon>Arundinoideae</taxon>
        <taxon>Arundineae</taxon>
        <taxon>Arundo</taxon>
    </lineage>
</organism>
<reference evidence="2" key="1">
    <citation type="submission" date="2014-09" db="EMBL/GenBank/DDBJ databases">
        <authorList>
            <person name="Magalhaes I.L.F."/>
            <person name="Oliveira U."/>
            <person name="Santos F.R."/>
            <person name="Vidigal T.H.D.A."/>
            <person name="Brescovit A.D."/>
            <person name="Santos A.J."/>
        </authorList>
    </citation>
    <scope>NUCLEOTIDE SEQUENCE</scope>
    <source>
        <tissue evidence="2">Shoot tissue taken approximately 20 cm above the soil surface</tissue>
    </source>
</reference>
<evidence type="ECO:0000313" key="2">
    <source>
        <dbReference type="EMBL" id="JAD72997.1"/>
    </source>
</evidence>
<evidence type="ECO:0000256" key="1">
    <source>
        <dbReference type="SAM" id="MobiDB-lite"/>
    </source>
</evidence>